<name>A0A5D3KQY4_9BRAD</name>
<evidence type="ECO:0000313" key="1">
    <source>
        <dbReference type="EMBL" id="TYL98861.1"/>
    </source>
</evidence>
<dbReference type="Pfam" id="PF13181">
    <property type="entry name" value="TPR_8"/>
    <property type="match status" value="1"/>
</dbReference>
<accession>A0A5D3KQY4</accession>
<dbReference type="PANTHER" id="PTHR45588:SF1">
    <property type="entry name" value="WW DOMAIN-CONTAINING PROTEIN"/>
    <property type="match status" value="1"/>
</dbReference>
<dbReference type="PANTHER" id="PTHR45588">
    <property type="entry name" value="TPR DOMAIN-CONTAINING PROTEIN"/>
    <property type="match status" value="1"/>
</dbReference>
<dbReference type="Gene3D" id="1.25.40.10">
    <property type="entry name" value="Tetratricopeptide repeat domain"/>
    <property type="match status" value="2"/>
</dbReference>
<dbReference type="SUPFAM" id="SSF48452">
    <property type="entry name" value="TPR-like"/>
    <property type="match status" value="3"/>
</dbReference>
<organism evidence="1 2">
    <name type="scientific">Bradyrhizobium rifense</name>
    <dbReference type="NCBI Taxonomy" id="515499"/>
    <lineage>
        <taxon>Bacteria</taxon>
        <taxon>Pseudomonadati</taxon>
        <taxon>Pseudomonadota</taxon>
        <taxon>Alphaproteobacteria</taxon>
        <taxon>Hyphomicrobiales</taxon>
        <taxon>Nitrobacteraceae</taxon>
        <taxon>Bradyrhizobium</taxon>
    </lineage>
</organism>
<protein>
    <recommendedName>
        <fullName evidence="3">Tetratricopeptide repeat protein</fullName>
    </recommendedName>
</protein>
<evidence type="ECO:0008006" key="3">
    <source>
        <dbReference type="Google" id="ProtNLM"/>
    </source>
</evidence>
<dbReference type="InterPro" id="IPR019734">
    <property type="entry name" value="TPR_rpt"/>
</dbReference>
<comment type="caution">
    <text evidence="1">The sequence shown here is derived from an EMBL/GenBank/DDBJ whole genome shotgun (WGS) entry which is preliminary data.</text>
</comment>
<gene>
    <name evidence="1" type="ORF">FXB40_04665</name>
</gene>
<proteinExistence type="predicted"/>
<keyword evidence="2" id="KW-1185">Reference proteome</keyword>
<dbReference type="OrthoDB" id="9778494at2"/>
<dbReference type="InterPro" id="IPR011990">
    <property type="entry name" value="TPR-like_helical_dom_sf"/>
</dbReference>
<dbReference type="Proteomes" id="UP000324758">
    <property type="component" value="Unassembled WGS sequence"/>
</dbReference>
<dbReference type="AlphaFoldDB" id="A0A5D3KQY4"/>
<evidence type="ECO:0000313" key="2">
    <source>
        <dbReference type="Proteomes" id="UP000324758"/>
    </source>
</evidence>
<sequence length="573" mass="65007">MQPFPTQSADAYPFDLGSHGRTIATISPEAQRWFNLGLNWCLGFNQEEGVKCFHNALAFDPDCVMAHWGVAYGSGPFYNLIWRDLGEIEADQITKVAFHHVQRALALSEGREDAERHLVEALAKRFQKPHHVEPEQYDRWDDDYAAAMRRVHHAFPDDHDIMALFVEALITRTPRRLWDVKSGLPARNADTVEALQICDRSIALADNQGTPLHPAIVHLHIHLLEMSNEPERALRSADVLSNLCADAGHMNHMPGHIYVLCGDYERARNASEKAIKADDMYADYAGSLNFYVTARCHDLHLMMFTCMFLGQFAPAIAAADKIREMLTSDILGVRNRPKLANTTEGYYSVKMHVLIRFGRWQEIIDEPIPADGNIFLVTIPMHHYARAIAHATLKDFAKADEERRLFQLAKSRVPPSRRFLSNFALDVLSVAEAMLEGELEYHKGNHEAGYRHLREAVRRDDNLGYTEPWAWMHPPRHALAALLMEQGHHAEAEDIYRDDLGLTNRVQRCTQHPDNVWALHGLVECLQRREATVELPLASSKLAAALAKADTPITSSCMCRLDEYRPTRTCCCN</sequence>
<reference evidence="1 2" key="1">
    <citation type="submission" date="2019-08" db="EMBL/GenBank/DDBJ databases">
        <title>Bradyrhizobium hipponensis sp. nov., a rhizobium isolated from a Lupinus angustifolius root nodule in Tunisia.</title>
        <authorList>
            <person name="Off K."/>
            <person name="Rejili M."/>
            <person name="Mars M."/>
            <person name="Brachmann A."/>
            <person name="Marin M."/>
        </authorList>
    </citation>
    <scope>NUCLEOTIDE SEQUENCE [LARGE SCALE GENOMIC DNA]</scope>
    <source>
        <strain evidence="1 2">CTAW71</strain>
    </source>
</reference>
<dbReference type="EMBL" id="VSSS01000010">
    <property type="protein sequence ID" value="TYL98861.1"/>
    <property type="molecule type" value="Genomic_DNA"/>
</dbReference>